<organism evidence="2 3">
    <name type="scientific">Citrus unshiu</name>
    <name type="common">Satsuma mandarin</name>
    <name type="synonym">Citrus nobilis var. unshiu</name>
    <dbReference type="NCBI Taxonomy" id="55188"/>
    <lineage>
        <taxon>Eukaryota</taxon>
        <taxon>Viridiplantae</taxon>
        <taxon>Streptophyta</taxon>
        <taxon>Embryophyta</taxon>
        <taxon>Tracheophyta</taxon>
        <taxon>Spermatophyta</taxon>
        <taxon>Magnoliopsida</taxon>
        <taxon>eudicotyledons</taxon>
        <taxon>Gunneridae</taxon>
        <taxon>Pentapetalae</taxon>
        <taxon>rosids</taxon>
        <taxon>malvids</taxon>
        <taxon>Sapindales</taxon>
        <taxon>Rutaceae</taxon>
        <taxon>Aurantioideae</taxon>
        <taxon>Citrus</taxon>
    </lineage>
</organism>
<dbReference type="PANTHER" id="PTHR48450:SF1">
    <property type="entry name" value="DUF1985 DOMAIN-CONTAINING PROTEIN"/>
    <property type="match status" value="1"/>
</dbReference>
<keyword evidence="3" id="KW-1185">Reference proteome</keyword>
<reference evidence="2 3" key="1">
    <citation type="journal article" date="2017" name="Front. Genet.">
        <title>Draft sequencing of the heterozygous diploid genome of Satsuma (Citrus unshiu Marc.) using a hybrid assembly approach.</title>
        <authorList>
            <person name="Shimizu T."/>
            <person name="Tanizawa Y."/>
            <person name="Mochizuki T."/>
            <person name="Nagasaki H."/>
            <person name="Yoshioka T."/>
            <person name="Toyoda A."/>
            <person name="Fujiyama A."/>
            <person name="Kaminuma E."/>
            <person name="Nakamura Y."/>
        </authorList>
    </citation>
    <scope>NUCLEOTIDE SEQUENCE [LARGE SCALE GENOMIC DNA]</scope>
    <source>
        <strain evidence="3">cv. Miyagawa wase</strain>
    </source>
</reference>
<dbReference type="Proteomes" id="UP000236630">
    <property type="component" value="Unassembled WGS sequence"/>
</dbReference>
<proteinExistence type="predicted"/>
<accession>A0A2H5QMA5</accession>
<evidence type="ECO:0000313" key="3">
    <source>
        <dbReference type="Proteomes" id="UP000236630"/>
    </source>
</evidence>
<dbReference type="EMBL" id="BDQV01000509">
    <property type="protein sequence ID" value="GAY65742.1"/>
    <property type="molecule type" value="Genomic_DNA"/>
</dbReference>
<sequence>MVYDSLDNALFEKDEKFKTTRLKNPDHNIKKYNLYSFTFGVQAWIYEAIGGLPSTWVVKTKNKIPCIVQWKPMASSRINFAEVYSFFNDESRIGDVLQTLEPNSKESSRKYWLTVKDYMPSIPDWVHKHQPSINAMSSVSRQSDEHDDIPNPTPEQRHDTSEDEVTVDNHQEQTDNSDDAHDYEALDDYGVYTDVGNQNVSTPTSLYSFYRDVSGESVQVFTEVPPAVNINLLRGLEDSNLFAEFDRWFAGDMTVVRRVQHPRSFFQILLGLASMGWLGDEVLLNQLWNNGDCAVDSLVFNDRLNCYLCGRQHTMSKSITDVDMLLIPVNLDGSH</sequence>
<dbReference type="AlphaFoldDB" id="A0A2H5QMA5"/>
<dbReference type="PANTHER" id="PTHR48450">
    <property type="entry name" value="DUF1985 DOMAIN-CONTAINING PROTEIN"/>
    <property type="match status" value="1"/>
</dbReference>
<protein>
    <submittedName>
        <fullName evidence="2">Uncharacterized protein</fullName>
    </submittedName>
</protein>
<comment type="caution">
    <text evidence="2">The sequence shown here is derived from an EMBL/GenBank/DDBJ whole genome shotgun (WGS) entry which is preliminary data.</text>
</comment>
<evidence type="ECO:0000313" key="2">
    <source>
        <dbReference type="EMBL" id="GAY65742.1"/>
    </source>
</evidence>
<gene>
    <name evidence="2" type="ORF">CUMW_243390</name>
</gene>
<feature type="region of interest" description="Disordered" evidence="1">
    <location>
        <begin position="134"/>
        <end position="182"/>
    </location>
</feature>
<name>A0A2H5QMA5_CITUN</name>
<feature type="compositionally biased region" description="Basic and acidic residues" evidence="1">
    <location>
        <begin position="167"/>
        <end position="182"/>
    </location>
</feature>
<evidence type="ECO:0000256" key="1">
    <source>
        <dbReference type="SAM" id="MobiDB-lite"/>
    </source>
</evidence>